<dbReference type="EMBL" id="MU856881">
    <property type="protein sequence ID" value="KAK4155739.1"/>
    <property type="molecule type" value="Genomic_DNA"/>
</dbReference>
<evidence type="ECO:0000313" key="2">
    <source>
        <dbReference type="Proteomes" id="UP001302745"/>
    </source>
</evidence>
<accession>A0AAN6ZZC1</accession>
<proteinExistence type="predicted"/>
<protein>
    <submittedName>
        <fullName evidence="1">Uncharacterized protein</fullName>
    </submittedName>
</protein>
<keyword evidence="2" id="KW-1185">Reference proteome</keyword>
<comment type="caution">
    <text evidence="1">The sequence shown here is derived from an EMBL/GenBank/DDBJ whole genome shotgun (WGS) entry which is preliminary data.</text>
</comment>
<gene>
    <name evidence="1" type="ORF">C8A00DRAFT_31399</name>
</gene>
<organism evidence="1 2">
    <name type="scientific">Chaetomidium leptoderma</name>
    <dbReference type="NCBI Taxonomy" id="669021"/>
    <lineage>
        <taxon>Eukaryota</taxon>
        <taxon>Fungi</taxon>
        <taxon>Dikarya</taxon>
        <taxon>Ascomycota</taxon>
        <taxon>Pezizomycotina</taxon>
        <taxon>Sordariomycetes</taxon>
        <taxon>Sordariomycetidae</taxon>
        <taxon>Sordariales</taxon>
        <taxon>Chaetomiaceae</taxon>
        <taxon>Chaetomidium</taxon>
    </lineage>
</organism>
<sequence length="316" mass="36219">MWVLPDLLELAENLLPGLPGRWRDPLLEKEKHTRKQHDEPERLLRFAFAVAQRYLRAGERRRSWFINLAFTVLQKQTMRLRSTKPCIHAYSETQTYFHLQLVHAALSELTTTGKAQLVQDMNYPLFREMFDIWPSAWTVHYSRGLWDSPKARASFTPPDLMPLPDTIHPRQFNLDDTKTARPNPNEPYRKLGLLPELPSPEILHFHQALVLEDAKPISPTLTPSEVTTHAHLLKYIHTNLIVVVAATLTTILPLARQQLTLLNICLLSASKNPPNHHAEPNPRLPFVPFPDCHPPTRRAPAAKRSVFVSWRAGALS</sequence>
<evidence type="ECO:0000313" key="1">
    <source>
        <dbReference type="EMBL" id="KAK4155739.1"/>
    </source>
</evidence>
<name>A0AAN6ZZC1_9PEZI</name>
<dbReference type="Proteomes" id="UP001302745">
    <property type="component" value="Unassembled WGS sequence"/>
</dbReference>
<reference evidence="1" key="2">
    <citation type="submission" date="2023-05" db="EMBL/GenBank/DDBJ databases">
        <authorList>
            <consortium name="Lawrence Berkeley National Laboratory"/>
            <person name="Steindorff A."/>
            <person name="Hensen N."/>
            <person name="Bonometti L."/>
            <person name="Westerberg I."/>
            <person name="Brannstrom I.O."/>
            <person name="Guillou S."/>
            <person name="Cros-Aarteil S."/>
            <person name="Calhoun S."/>
            <person name="Haridas S."/>
            <person name="Kuo A."/>
            <person name="Mondo S."/>
            <person name="Pangilinan J."/>
            <person name="Riley R."/>
            <person name="Labutti K."/>
            <person name="Andreopoulos B."/>
            <person name="Lipzen A."/>
            <person name="Chen C."/>
            <person name="Yanf M."/>
            <person name="Daum C."/>
            <person name="Ng V."/>
            <person name="Clum A."/>
            <person name="Ohm R."/>
            <person name="Martin F."/>
            <person name="Silar P."/>
            <person name="Natvig D."/>
            <person name="Lalanne C."/>
            <person name="Gautier V."/>
            <person name="Ament-Velasquez S.L."/>
            <person name="Kruys A."/>
            <person name="Hutchinson M.I."/>
            <person name="Powell A.J."/>
            <person name="Barry K."/>
            <person name="Miller A.N."/>
            <person name="Grigoriev I.V."/>
            <person name="Debuchy R."/>
            <person name="Gladieux P."/>
            <person name="Thoren M.H."/>
            <person name="Johannesson H."/>
        </authorList>
    </citation>
    <scope>NUCLEOTIDE SEQUENCE</scope>
    <source>
        <strain evidence="1">CBS 538.74</strain>
    </source>
</reference>
<dbReference type="AlphaFoldDB" id="A0AAN6ZZC1"/>
<reference evidence="1" key="1">
    <citation type="journal article" date="2023" name="Mol. Phylogenet. Evol.">
        <title>Genome-scale phylogeny and comparative genomics of the fungal order Sordariales.</title>
        <authorList>
            <person name="Hensen N."/>
            <person name="Bonometti L."/>
            <person name="Westerberg I."/>
            <person name="Brannstrom I.O."/>
            <person name="Guillou S."/>
            <person name="Cros-Aarteil S."/>
            <person name="Calhoun S."/>
            <person name="Haridas S."/>
            <person name="Kuo A."/>
            <person name="Mondo S."/>
            <person name="Pangilinan J."/>
            <person name="Riley R."/>
            <person name="LaButti K."/>
            <person name="Andreopoulos B."/>
            <person name="Lipzen A."/>
            <person name="Chen C."/>
            <person name="Yan M."/>
            <person name="Daum C."/>
            <person name="Ng V."/>
            <person name="Clum A."/>
            <person name="Steindorff A."/>
            <person name="Ohm R.A."/>
            <person name="Martin F."/>
            <person name="Silar P."/>
            <person name="Natvig D.O."/>
            <person name="Lalanne C."/>
            <person name="Gautier V."/>
            <person name="Ament-Velasquez S.L."/>
            <person name="Kruys A."/>
            <person name="Hutchinson M.I."/>
            <person name="Powell A.J."/>
            <person name="Barry K."/>
            <person name="Miller A.N."/>
            <person name="Grigoriev I.V."/>
            <person name="Debuchy R."/>
            <person name="Gladieux P."/>
            <person name="Hiltunen Thoren M."/>
            <person name="Johannesson H."/>
        </authorList>
    </citation>
    <scope>NUCLEOTIDE SEQUENCE</scope>
    <source>
        <strain evidence="1">CBS 538.74</strain>
    </source>
</reference>